<protein>
    <submittedName>
        <fullName evidence="2">Uncharacterized protein</fullName>
    </submittedName>
</protein>
<comment type="caution">
    <text evidence="2">The sequence shown here is derived from an EMBL/GenBank/DDBJ whole genome shotgun (WGS) entry which is preliminary data.</text>
</comment>
<name>A0A832I2E2_UNCEI</name>
<organism evidence="2">
    <name type="scientific">Eiseniibacteriota bacterium</name>
    <dbReference type="NCBI Taxonomy" id="2212470"/>
    <lineage>
        <taxon>Bacteria</taxon>
        <taxon>Candidatus Eiseniibacteriota</taxon>
    </lineage>
</organism>
<dbReference type="AlphaFoldDB" id="A0A832I2E2"/>
<evidence type="ECO:0000313" key="2">
    <source>
        <dbReference type="EMBL" id="HGZ43712.1"/>
    </source>
</evidence>
<proteinExistence type="predicted"/>
<sequence>MSRPPWGVVPTGAGRGVRPVRRRRGARSRHPEAPGPARPRPRRPARPERRRPVGRGRSATAPPHPSRWS</sequence>
<accession>A0A832I2E2</accession>
<evidence type="ECO:0000256" key="1">
    <source>
        <dbReference type="SAM" id="MobiDB-lite"/>
    </source>
</evidence>
<feature type="region of interest" description="Disordered" evidence="1">
    <location>
        <begin position="1"/>
        <end position="69"/>
    </location>
</feature>
<dbReference type="EMBL" id="DSQF01000020">
    <property type="protein sequence ID" value="HGZ43712.1"/>
    <property type="molecule type" value="Genomic_DNA"/>
</dbReference>
<reference evidence="2" key="1">
    <citation type="journal article" date="2020" name="mSystems">
        <title>Genome- and Community-Level Interaction Insights into Carbon Utilization and Element Cycling Functions of Hydrothermarchaeota in Hydrothermal Sediment.</title>
        <authorList>
            <person name="Zhou Z."/>
            <person name="Liu Y."/>
            <person name="Xu W."/>
            <person name="Pan J."/>
            <person name="Luo Z.H."/>
            <person name="Li M."/>
        </authorList>
    </citation>
    <scope>NUCLEOTIDE SEQUENCE [LARGE SCALE GENOMIC DNA]</scope>
    <source>
        <strain evidence="2">SpSt-381</strain>
    </source>
</reference>
<gene>
    <name evidence="2" type="ORF">ENR23_09870</name>
</gene>
<feature type="compositionally biased region" description="Basic residues" evidence="1">
    <location>
        <begin position="18"/>
        <end position="28"/>
    </location>
</feature>